<organism evidence="5 6">
    <name type="scientific">Candidatus Desantisbacteria bacterium CG1_02_38_46</name>
    <dbReference type="NCBI Taxonomy" id="1817893"/>
    <lineage>
        <taxon>Bacteria</taxon>
        <taxon>Candidatus Desantisiibacteriota</taxon>
    </lineage>
</organism>
<comment type="caution">
    <text evidence="5">The sequence shown here is derived from an EMBL/GenBank/DDBJ whole genome shotgun (WGS) entry which is preliminary data.</text>
</comment>
<protein>
    <recommendedName>
        <fullName evidence="4">ABC transporter domain-containing protein</fullName>
    </recommendedName>
</protein>
<evidence type="ECO:0000256" key="1">
    <source>
        <dbReference type="ARBA" id="ARBA00022448"/>
    </source>
</evidence>
<dbReference type="PANTHER" id="PTHR43423">
    <property type="entry name" value="ABC TRANSPORTER I FAMILY MEMBER 17"/>
    <property type="match status" value="1"/>
</dbReference>
<evidence type="ECO:0000259" key="4">
    <source>
        <dbReference type="PROSITE" id="PS50893"/>
    </source>
</evidence>
<dbReference type="InterPro" id="IPR017871">
    <property type="entry name" value="ABC_transporter-like_CS"/>
</dbReference>
<dbReference type="GO" id="GO:0016887">
    <property type="term" value="F:ATP hydrolysis activity"/>
    <property type="evidence" value="ECO:0007669"/>
    <property type="project" value="InterPro"/>
</dbReference>
<dbReference type="EMBL" id="MNUO01000095">
    <property type="protein sequence ID" value="OIN96438.1"/>
    <property type="molecule type" value="Genomic_DNA"/>
</dbReference>
<dbReference type="PANTHER" id="PTHR43423:SF1">
    <property type="entry name" value="ABC TRANSPORTER I FAMILY MEMBER 17"/>
    <property type="match status" value="1"/>
</dbReference>
<dbReference type="InterPro" id="IPR003439">
    <property type="entry name" value="ABC_transporter-like_ATP-bd"/>
</dbReference>
<dbReference type="Proteomes" id="UP000182278">
    <property type="component" value="Unassembled WGS sequence"/>
</dbReference>
<dbReference type="STRING" id="1817893.AUJ66_06265"/>
<accession>A0A1J4SEC2</accession>
<proteinExistence type="predicted"/>
<dbReference type="GO" id="GO:0005524">
    <property type="term" value="F:ATP binding"/>
    <property type="evidence" value="ECO:0007669"/>
    <property type="project" value="UniProtKB-KW"/>
</dbReference>
<dbReference type="InterPro" id="IPR003593">
    <property type="entry name" value="AAA+_ATPase"/>
</dbReference>
<dbReference type="InterPro" id="IPR027417">
    <property type="entry name" value="P-loop_NTPase"/>
</dbReference>
<name>A0A1J4SEC2_9BACT</name>
<dbReference type="SUPFAM" id="SSF52540">
    <property type="entry name" value="P-loop containing nucleoside triphosphate hydrolases"/>
    <property type="match status" value="1"/>
</dbReference>
<evidence type="ECO:0000256" key="3">
    <source>
        <dbReference type="ARBA" id="ARBA00022840"/>
    </source>
</evidence>
<reference evidence="5 6" key="1">
    <citation type="journal article" date="2016" name="Environ. Microbiol.">
        <title>Genomic resolution of a cold subsurface aquifer community provides metabolic insights for novel microbes adapted to high CO concentrations.</title>
        <authorList>
            <person name="Probst A.J."/>
            <person name="Castelle C.J."/>
            <person name="Singh A."/>
            <person name="Brown C.T."/>
            <person name="Anantharaman K."/>
            <person name="Sharon I."/>
            <person name="Hug L.A."/>
            <person name="Burstein D."/>
            <person name="Emerson J.B."/>
            <person name="Thomas B.C."/>
            <person name="Banfield J.F."/>
        </authorList>
    </citation>
    <scope>NUCLEOTIDE SEQUENCE [LARGE SCALE GENOMIC DNA]</scope>
    <source>
        <strain evidence="5">CG1_02_38_46</strain>
    </source>
</reference>
<keyword evidence="3" id="KW-0067">ATP-binding</keyword>
<dbReference type="PROSITE" id="PS50893">
    <property type="entry name" value="ABC_TRANSPORTER_2"/>
    <property type="match status" value="1"/>
</dbReference>
<feature type="domain" description="ABC transporter" evidence="4">
    <location>
        <begin position="3"/>
        <end position="231"/>
    </location>
</feature>
<dbReference type="AlphaFoldDB" id="A0A1J4SEC2"/>
<keyword evidence="1" id="KW-0813">Transport</keyword>
<sequence length="235" mass="26635">MKIFANNIMKKYINKIVLDKISVEFEKGSTTCIIGPNGAGKTTLLRILNMLEEPDRGEVIYDGGSSRISRFALQRRMTMVMQNSVMFNASVFNNIAYGLRVRGENEINVKVESVVKVLELTEFIDKSALNLSGGEIQRVAIARALVLEPEVLLLDEPTTHLDSWSKRLIQNAILSLQSRCKTTIILATYDIAEIERFEGRVFYLEAGKVTEKWKEYDFTKGSKKKSVVCCEYFES</sequence>
<evidence type="ECO:0000313" key="6">
    <source>
        <dbReference type="Proteomes" id="UP000182278"/>
    </source>
</evidence>
<dbReference type="PROSITE" id="PS00211">
    <property type="entry name" value="ABC_TRANSPORTER_1"/>
    <property type="match status" value="1"/>
</dbReference>
<evidence type="ECO:0000313" key="5">
    <source>
        <dbReference type="EMBL" id="OIN96438.1"/>
    </source>
</evidence>
<dbReference type="Pfam" id="PF00005">
    <property type="entry name" value="ABC_tran"/>
    <property type="match status" value="1"/>
</dbReference>
<dbReference type="SMART" id="SM00382">
    <property type="entry name" value="AAA"/>
    <property type="match status" value="1"/>
</dbReference>
<evidence type="ECO:0000256" key="2">
    <source>
        <dbReference type="ARBA" id="ARBA00022741"/>
    </source>
</evidence>
<dbReference type="Gene3D" id="3.40.50.300">
    <property type="entry name" value="P-loop containing nucleotide triphosphate hydrolases"/>
    <property type="match status" value="1"/>
</dbReference>
<gene>
    <name evidence="5" type="ORF">AUJ66_06265</name>
</gene>
<keyword evidence="2" id="KW-0547">Nucleotide-binding</keyword>